<organism evidence="1 2">
    <name type="scientific">Leersia perrieri</name>
    <dbReference type="NCBI Taxonomy" id="77586"/>
    <lineage>
        <taxon>Eukaryota</taxon>
        <taxon>Viridiplantae</taxon>
        <taxon>Streptophyta</taxon>
        <taxon>Embryophyta</taxon>
        <taxon>Tracheophyta</taxon>
        <taxon>Spermatophyta</taxon>
        <taxon>Magnoliopsida</taxon>
        <taxon>Liliopsida</taxon>
        <taxon>Poales</taxon>
        <taxon>Poaceae</taxon>
        <taxon>BOP clade</taxon>
        <taxon>Oryzoideae</taxon>
        <taxon>Oryzeae</taxon>
        <taxon>Oryzinae</taxon>
        <taxon>Leersia</taxon>
    </lineage>
</organism>
<reference evidence="1 2" key="1">
    <citation type="submission" date="2012-08" db="EMBL/GenBank/DDBJ databases">
        <title>Oryza genome evolution.</title>
        <authorList>
            <person name="Wing R.A."/>
        </authorList>
    </citation>
    <scope>NUCLEOTIDE SEQUENCE</scope>
</reference>
<sequence>MLEPQAVKFIVPCHESGGMTIQHKRYFLDDPPTLDPGALVEATPCIAVAIAIAVDVPWAARWRNTRKPVNTNSDEQDSLVLGQVMPQRNHDYQDATILTDISLSQELAKQHVSTTPNVDHLERSSKQMSTFSALGGREKIGKQKERFSTLICNGKESEDISVSRMGFLEVKKKGMIIDELDRAAKGENADQGGFHPRREVGTKEMIKEASEARQAENVEMESAIARLKRDCRAKDEDRDHAHARLSIRAHPTDSPRKRIVETHLVECDGEVLLVMMHDEAVFNAANATSDVALKCGDGHISHKKFDKWWVDVYVVDWQVNNRAVCLVRIEDLCCTRVHPFRHGLQGVL</sequence>
<dbReference type="AlphaFoldDB" id="A0A0D9WWG4"/>
<keyword evidence="2" id="KW-1185">Reference proteome</keyword>
<dbReference type="Gramene" id="LPERR07G05280.1">
    <property type="protein sequence ID" value="LPERR07G05280.1"/>
    <property type="gene ID" value="LPERR07G05280"/>
</dbReference>
<reference evidence="2" key="2">
    <citation type="submission" date="2013-12" db="EMBL/GenBank/DDBJ databases">
        <authorList>
            <person name="Yu Y."/>
            <person name="Lee S."/>
            <person name="de Baynast K."/>
            <person name="Wissotski M."/>
            <person name="Liu L."/>
            <person name="Talag J."/>
            <person name="Goicoechea J."/>
            <person name="Angelova A."/>
            <person name="Jetty R."/>
            <person name="Kudrna D."/>
            <person name="Golser W."/>
            <person name="Rivera L."/>
            <person name="Zhang J."/>
            <person name="Wing R."/>
        </authorList>
    </citation>
    <scope>NUCLEOTIDE SEQUENCE</scope>
</reference>
<name>A0A0D9WWG4_9ORYZ</name>
<dbReference type="EnsemblPlants" id="LPERR07G05280.1">
    <property type="protein sequence ID" value="LPERR07G05280.1"/>
    <property type="gene ID" value="LPERR07G05280"/>
</dbReference>
<dbReference type="Proteomes" id="UP000032180">
    <property type="component" value="Chromosome 7"/>
</dbReference>
<evidence type="ECO:0000313" key="2">
    <source>
        <dbReference type="Proteomes" id="UP000032180"/>
    </source>
</evidence>
<evidence type="ECO:0000313" key="1">
    <source>
        <dbReference type="EnsemblPlants" id="LPERR07G05280.1"/>
    </source>
</evidence>
<dbReference type="STRING" id="77586.A0A0D9WWG4"/>
<accession>A0A0D9WWG4</accession>
<proteinExistence type="predicted"/>
<dbReference type="HOGENOM" id="CLU_797799_0_0_1"/>
<protein>
    <submittedName>
        <fullName evidence="1">Uncharacterized protein</fullName>
    </submittedName>
</protein>
<reference evidence="1" key="3">
    <citation type="submission" date="2015-04" db="UniProtKB">
        <authorList>
            <consortium name="EnsemblPlants"/>
        </authorList>
    </citation>
    <scope>IDENTIFICATION</scope>
</reference>